<gene>
    <name evidence="2" type="ORF">O4328_43445</name>
</gene>
<name>A0ABT4NVF9_RHOOP</name>
<evidence type="ECO:0000313" key="3">
    <source>
        <dbReference type="Proteomes" id="UP001066327"/>
    </source>
</evidence>
<reference evidence="2" key="1">
    <citation type="submission" date="2022-12" db="EMBL/GenBank/DDBJ databases">
        <authorList>
            <person name="Krivoruchko A.V."/>
            <person name="Elkin A."/>
        </authorList>
    </citation>
    <scope>NUCLEOTIDE SEQUENCE</scope>
    <source>
        <strain evidence="2">IEGM 249</strain>
    </source>
</reference>
<dbReference type="Proteomes" id="UP001066327">
    <property type="component" value="Unassembled WGS sequence"/>
</dbReference>
<evidence type="ECO:0000313" key="2">
    <source>
        <dbReference type="EMBL" id="MCZ4590397.1"/>
    </source>
</evidence>
<dbReference type="EMBL" id="JAPWIS010000048">
    <property type="protein sequence ID" value="MCZ4590397.1"/>
    <property type="molecule type" value="Genomic_DNA"/>
</dbReference>
<keyword evidence="3" id="KW-1185">Reference proteome</keyword>
<feature type="region of interest" description="Disordered" evidence="1">
    <location>
        <begin position="129"/>
        <end position="159"/>
    </location>
</feature>
<evidence type="ECO:0008006" key="4">
    <source>
        <dbReference type="Google" id="ProtNLM"/>
    </source>
</evidence>
<proteinExistence type="predicted"/>
<protein>
    <recommendedName>
        <fullName evidence="4">Transposase</fullName>
    </recommendedName>
</protein>
<organism evidence="2 3">
    <name type="scientific">Rhodococcus opacus</name>
    <name type="common">Nocardia opaca</name>
    <dbReference type="NCBI Taxonomy" id="37919"/>
    <lineage>
        <taxon>Bacteria</taxon>
        <taxon>Bacillati</taxon>
        <taxon>Actinomycetota</taxon>
        <taxon>Actinomycetes</taxon>
        <taxon>Mycobacteriales</taxon>
        <taxon>Nocardiaceae</taxon>
        <taxon>Rhodococcus</taxon>
    </lineage>
</organism>
<accession>A0ABT4NVF9</accession>
<sequence>MRSDRVLCFPAPPPGRTGPPRHRPEFRFADPITWPALETTSSTETDRYGTASASAWNRLHPLLVHRGSWAQDPGPPPIVEGTVIRLTVDHLPGDRHPTRCGCGARTRASVPTNSTGCGSCFCGASISSTPSDSSSRRWGGPHLGSAVPSRPTAGPESCWWPMPNSGSPVLWPRTYAARGNGPSHQHD</sequence>
<comment type="caution">
    <text evidence="2">The sequence shown here is derived from an EMBL/GenBank/DDBJ whole genome shotgun (WGS) entry which is preliminary data.</text>
</comment>
<evidence type="ECO:0000256" key="1">
    <source>
        <dbReference type="SAM" id="MobiDB-lite"/>
    </source>
</evidence>